<sequence length="523" mass="55894">MELRRYLATVWRWKWLILAILAATATVVWANDGLRAPPPSYRATATLLVTTPPGQPTVYPPEAVRTLAVAREAIRAAQVNESPAAALTKLTLAPKPGTSLVDVQVENEDPDAAARLANAFARAYLEGFANALQPTAATLAALTSAHERLAAQALALARSNLDPTRKQWALRWLQTRDDLLAQAYAAASLQGITGGNSGEARLLQAAAPPEQPLETPLRVQARTLGGIGLVALIGALALVFALEYLDVRVRSEADVREATGMDVLATLPSRRRLRRAARRFRATGRRHSKGKLPGGQSTPAVPDARLAEAFQSLRIQIDLASRERPLQTILVTSPWAGQEKAWVAAYLGTVFARAGQRVVLVSADLHRPVLEMLFRVGRSLGLAEAEADAEIDPARLLCPTWVANLAIVPAGRPRSHPADVLASGALARALAEAKAAAEIVIVEAPPALAGTEASLLVPHCDAVLLVLAGGQTTREQARAAKAALEKARNGALFLGSVLSGVADEREARRYTRRLPRRRLLGRA</sequence>
<evidence type="ECO:0000313" key="5">
    <source>
        <dbReference type="Proteomes" id="UP000254134"/>
    </source>
</evidence>
<dbReference type="InterPro" id="IPR005702">
    <property type="entry name" value="Wzc-like_C"/>
</dbReference>
<dbReference type="OrthoDB" id="9812433at2"/>
<gene>
    <name evidence="4" type="ORF">Gocc_0686</name>
</gene>
<evidence type="ECO:0000256" key="1">
    <source>
        <dbReference type="ARBA" id="ARBA00022741"/>
    </source>
</evidence>
<dbReference type="GO" id="GO:0004713">
    <property type="term" value="F:protein tyrosine kinase activity"/>
    <property type="evidence" value="ECO:0007669"/>
    <property type="project" value="TreeGrafter"/>
</dbReference>
<evidence type="ECO:0000256" key="2">
    <source>
        <dbReference type="ARBA" id="ARBA00022840"/>
    </source>
</evidence>
<dbReference type="InterPro" id="IPR027417">
    <property type="entry name" value="P-loop_NTPase"/>
</dbReference>
<comment type="caution">
    <text evidence="4">The sequence shown here is derived from an EMBL/GenBank/DDBJ whole genome shotgun (WGS) entry which is preliminary data.</text>
</comment>
<evidence type="ECO:0000313" key="4">
    <source>
        <dbReference type="EMBL" id="RDI76267.1"/>
    </source>
</evidence>
<feature type="region of interest" description="Disordered" evidence="3">
    <location>
        <begin position="279"/>
        <end position="299"/>
    </location>
</feature>
<proteinExistence type="predicted"/>
<reference evidence="5" key="2">
    <citation type="journal article" date="2019" name="MicrobiologyOpen">
        <title>High-quality draft genome sequence of Gaiella occulta isolated from a 150 meter deep mineral water borehole and comparison with the genome sequences of other deep-branching lineages of the phylum Actinobacteria.</title>
        <authorList>
            <person name="Severino R."/>
            <person name="Froufe H.J.C."/>
            <person name="Barroso C."/>
            <person name="Albuquerque L."/>
            <person name="Lobo-da-Cunha A."/>
            <person name="da Costa M.S."/>
            <person name="Egas C."/>
        </authorList>
    </citation>
    <scope>NUCLEOTIDE SEQUENCE [LARGE SCALE GENOMIC DNA]</scope>
    <source>
        <strain evidence="5">F2-233</strain>
    </source>
</reference>
<dbReference type="CDD" id="cd05387">
    <property type="entry name" value="BY-kinase"/>
    <property type="match status" value="1"/>
</dbReference>
<dbReference type="InterPro" id="IPR050445">
    <property type="entry name" value="Bact_polysacc_biosynth/exp"/>
</dbReference>
<evidence type="ECO:0000256" key="3">
    <source>
        <dbReference type="SAM" id="MobiDB-lite"/>
    </source>
</evidence>
<keyword evidence="5" id="KW-1185">Reference proteome</keyword>
<dbReference type="RefSeq" id="WP_114795090.1">
    <property type="nucleotide sequence ID" value="NZ_QQZY01000001.1"/>
</dbReference>
<dbReference type="Proteomes" id="UP000254134">
    <property type="component" value="Unassembled WGS sequence"/>
</dbReference>
<keyword evidence="1" id="KW-0547">Nucleotide-binding</keyword>
<dbReference type="SUPFAM" id="SSF52540">
    <property type="entry name" value="P-loop containing nucleoside triphosphate hydrolases"/>
    <property type="match status" value="1"/>
</dbReference>
<accession>A0A7M2Z1N7</accession>
<dbReference type="GO" id="GO:0005886">
    <property type="term" value="C:plasma membrane"/>
    <property type="evidence" value="ECO:0007669"/>
    <property type="project" value="TreeGrafter"/>
</dbReference>
<dbReference type="PANTHER" id="PTHR32309:SF31">
    <property type="entry name" value="CAPSULAR EXOPOLYSACCHARIDE FAMILY"/>
    <property type="match status" value="1"/>
</dbReference>
<dbReference type="EMBL" id="QQZY01000001">
    <property type="protein sequence ID" value="RDI76267.1"/>
    <property type="molecule type" value="Genomic_DNA"/>
</dbReference>
<organism evidence="4 5">
    <name type="scientific">Gaiella occulta</name>
    <dbReference type="NCBI Taxonomy" id="1002870"/>
    <lineage>
        <taxon>Bacteria</taxon>
        <taxon>Bacillati</taxon>
        <taxon>Actinomycetota</taxon>
        <taxon>Thermoleophilia</taxon>
        <taxon>Gaiellales</taxon>
        <taxon>Gaiellaceae</taxon>
        <taxon>Gaiella</taxon>
    </lineage>
</organism>
<name>A0A7M2Z1N7_9ACTN</name>
<reference evidence="4 5" key="1">
    <citation type="submission" date="2018-07" db="EMBL/GenBank/DDBJ databases">
        <title>High-quality-draft genome sequence of Gaiella occulta.</title>
        <authorList>
            <person name="Severino R."/>
            <person name="Froufe H.J.C."/>
            <person name="Rainey F.A."/>
            <person name="Barroso C."/>
            <person name="Albuquerque L."/>
            <person name="Lobo-Da-Cunha A."/>
            <person name="Da Costa M.S."/>
            <person name="Egas C."/>
        </authorList>
    </citation>
    <scope>NUCLEOTIDE SEQUENCE [LARGE SCALE GENOMIC DNA]</scope>
    <source>
        <strain evidence="4 5">F2-233</strain>
    </source>
</reference>
<keyword evidence="2" id="KW-0067">ATP-binding</keyword>
<protein>
    <submittedName>
        <fullName evidence="4">AAA domain-containing protein</fullName>
    </submittedName>
</protein>
<dbReference type="PANTHER" id="PTHR32309">
    <property type="entry name" value="TYROSINE-PROTEIN KINASE"/>
    <property type="match status" value="1"/>
</dbReference>
<feature type="compositionally biased region" description="Basic residues" evidence="3">
    <location>
        <begin position="279"/>
        <end position="290"/>
    </location>
</feature>
<dbReference type="Gene3D" id="3.40.50.300">
    <property type="entry name" value="P-loop containing nucleotide triphosphate hydrolases"/>
    <property type="match status" value="1"/>
</dbReference>
<dbReference type="AlphaFoldDB" id="A0A7M2Z1N7"/>